<sequence length="242" mass="26506">MEQSSSTRCWLARCPPQRCVPDKHDKLIIPAGPGGWCGLPLHKGTALADAHDSMLSRPRSVRCHSDERCVLWTCRLSVEAEWETAAIPTRNFPAAEPVWGGASCHICAAFFLFLLRKATRTPEPACEFNSPDEPTVALDSARHRPRGQIALVCCWTSRSEPFHSGVLQLAFSCPPIGCPNTPTCSCLLRRGRGPNTVAAPGHHLITLYLPSPAQKLLALRTVRTSHTAIAMTSRFPPSRALR</sequence>
<accession>A0AA40C3C7</accession>
<evidence type="ECO:0000313" key="2">
    <source>
        <dbReference type="Proteomes" id="UP001175000"/>
    </source>
</evidence>
<keyword evidence="2" id="KW-1185">Reference proteome</keyword>
<dbReference type="EMBL" id="JAULSU010000003">
    <property type="protein sequence ID" value="KAK0622853.1"/>
    <property type="molecule type" value="Genomic_DNA"/>
</dbReference>
<dbReference type="Proteomes" id="UP001175000">
    <property type="component" value="Unassembled WGS sequence"/>
</dbReference>
<comment type="caution">
    <text evidence="1">The sequence shown here is derived from an EMBL/GenBank/DDBJ whole genome shotgun (WGS) entry which is preliminary data.</text>
</comment>
<name>A0AA40C3C7_9PEZI</name>
<gene>
    <name evidence="1" type="ORF">B0T14DRAFT_154645</name>
</gene>
<proteinExistence type="predicted"/>
<reference evidence="1" key="1">
    <citation type="submission" date="2023-06" db="EMBL/GenBank/DDBJ databases">
        <title>Genome-scale phylogeny and comparative genomics of the fungal order Sordariales.</title>
        <authorList>
            <consortium name="Lawrence Berkeley National Laboratory"/>
            <person name="Hensen N."/>
            <person name="Bonometti L."/>
            <person name="Westerberg I."/>
            <person name="Brannstrom I.O."/>
            <person name="Guillou S."/>
            <person name="Cros-Aarteil S."/>
            <person name="Calhoun S."/>
            <person name="Haridas S."/>
            <person name="Kuo A."/>
            <person name="Mondo S."/>
            <person name="Pangilinan J."/>
            <person name="Riley R."/>
            <person name="Labutti K."/>
            <person name="Andreopoulos B."/>
            <person name="Lipzen A."/>
            <person name="Chen C."/>
            <person name="Yanf M."/>
            <person name="Daum C."/>
            <person name="Ng V."/>
            <person name="Clum A."/>
            <person name="Steindorff A."/>
            <person name="Ohm R."/>
            <person name="Martin F."/>
            <person name="Silar P."/>
            <person name="Natvig D."/>
            <person name="Lalanne C."/>
            <person name="Gautier V."/>
            <person name="Ament-Velasquez S.L."/>
            <person name="Kruys A."/>
            <person name="Hutchinson M.I."/>
            <person name="Powell A.J."/>
            <person name="Barry K."/>
            <person name="Miller A.N."/>
            <person name="Grigoriev I.V."/>
            <person name="Debuchy R."/>
            <person name="Gladieux P."/>
            <person name="Thoren M.H."/>
            <person name="Johannesson H."/>
        </authorList>
    </citation>
    <scope>NUCLEOTIDE SEQUENCE</scope>
    <source>
        <strain evidence="1">CBS 606.72</strain>
    </source>
</reference>
<protein>
    <submittedName>
        <fullName evidence="1">Uncharacterized protein</fullName>
    </submittedName>
</protein>
<dbReference type="AlphaFoldDB" id="A0AA40C3C7"/>
<evidence type="ECO:0000313" key="1">
    <source>
        <dbReference type="EMBL" id="KAK0622853.1"/>
    </source>
</evidence>
<organism evidence="1 2">
    <name type="scientific">Immersiella caudata</name>
    <dbReference type="NCBI Taxonomy" id="314043"/>
    <lineage>
        <taxon>Eukaryota</taxon>
        <taxon>Fungi</taxon>
        <taxon>Dikarya</taxon>
        <taxon>Ascomycota</taxon>
        <taxon>Pezizomycotina</taxon>
        <taxon>Sordariomycetes</taxon>
        <taxon>Sordariomycetidae</taxon>
        <taxon>Sordariales</taxon>
        <taxon>Lasiosphaeriaceae</taxon>
        <taxon>Immersiella</taxon>
    </lineage>
</organism>